<comment type="caution">
    <text evidence="5">The sequence shown here is derived from an EMBL/GenBank/DDBJ whole genome shotgun (WGS) entry which is preliminary data.</text>
</comment>
<proteinExistence type="predicted"/>
<dbReference type="SUPFAM" id="SSF49313">
    <property type="entry name" value="Cadherin-like"/>
    <property type="match status" value="2"/>
</dbReference>
<dbReference type="Pfam" id="PF05345">
    <property type="entry name" value="He_PIG"/>
    <property type="match status" value="1"/>
</dbReference>
<feature type="region of interest" description="Disordered" evidence="1">
    <location>
        <begin position="568"/>
        <end position="588"/>
    </location>
</feature>
<feature type="compositionally biased region" description="Polar residues" evidence="1">
    <location>
        <begin position="570"/>
        <end position="580"/>
    </location>
</feature>
<feature type="domain" description="Dystroglycan-type cadherin-like" evidence="4">
    <location>
        <begin position="30"/>
        <end position="126"/>
    </location>
</feature>
<dbReference type="InterPro" id="IPR015919">
    <property type="entry name" value="Cadherin-like_sf"/>
</dbReference>
<keyword evidence="6" id="KW-1185">Reference proteome</keyword>
<dbReference type="SMART" id="SM00736">
    <property type="entry name" value="CADG"/>
    <property type="match status" value="2"/>
</dbReference>
<dbReference type="GO" id="GO:0016020">
    <property type="term" value="C:membrane"/>
    <property type="evidence" value="ECO:0007669"/>
    <property type="project" value="InterPro"/>
</dbReference>
<dbReference type="InterPro" id="IPR013783">
    <property type="entry name" value="Ig-like_fold"/>
</dbReference>
<evidence type="ECO:0000256" key="3">
    <source>
        <dbReference type="SAM" id="SignalP"/>
    </source>
</evidence>
<accession>A0AA39PQL1</accession>
<keyword evidence="2" id="KW-1133">Transmembrane helix</keyword>
<feature type="domain" description="Dystroglycan-type cadherin-like" evidence="4">
    <location>
        <begin position="147"/>
        <end position="256"/>
    </location>
</feature>
<evidence type="ECO:0000256" key="2">
    <source>
        <dbReference type="SAM" id="Phobius"/>
    </source>
</evidence>
<dbReference type="GO" id="GO:0005509">
    <property type="term" value="F:calcium ion binding"/>
    <property type="evidence" value="ECO:0007669"/>
    <property type="project" value="InterPro"/>
</dbReference>
<protein>
    <recommendedName>
        <fullName evidence="4">Dystroglycan-type cadherin-like domain-containing protein</fullName>
    </recommendedName>
</protein>
<feature type="compositionally biased region" description="Polar residues" evidence="1">
    <location>
        <begin position="752"/>
        <end position="762"/>
    </location>
</feature>
<keyword evidence="2" id="KW-0812">Transmembrane</keyword>
<dbReference type="AlphaFoldDB" id="A0AA39PQL1"/>
<evidence type="ECO:0000313" key="5">
    <source>
        <dbReference type="EMBL" id="KAK0488710.1"/>
    </source>
</evidence>
<dbReference type="InterPro" id="IPR006644">
    <property type="entry name" value="Cadg"/>
</dbReference>
<feature type="chain" id="PRO_5041375291" description="Dystroglycan-type cadherin-like domain-containing protein" evidence="3">
    <location>
        <begin position="22"/>
        <end position="941"/>
    </location>
</feature>
<organism evidence="5 6">
    <name type="scientific">Armillaria novae-zelandiae</name>
    <dbReference type="NCBI Taxonomy" id="153914"/>
    <lineage>
        <taxon>Eukaryota</taxon>
        <taxon>Fungi</taxon>
        <taxon>Dikarya</taxon>
        <taxon>Basidiomycota</taxon>
        <taxon>Agaricomycotina</taxon>
        <taxon>Agaricomycetes</taxon>
        <taxon>Agaricomycetidae</taxon>
        <taxon>Agaricales</taxon>
        <taxon>Marasmiineae</taxon>
        <taxon>Physalacriaceae</taxon>
        <taxon>Armillaria</taxon>
    </lineage>
</organism>
<feature type="transmembrane region" description="Helical" evidence="2">
    <location>
        <begin position="479"/>
        <end position="503"/>
    </location>
</feature>
<dbReference type="Proteomes" id="UP001175227">
    <property type="component" value="Unassembled WGS sequence"/>
</dbReference>
<keyword evidence="3" id="KW-0732">Signal</keyword>
<evidence type="ECO:0000313" key="6">
    <source>
        <dbReference type="Proteomes" id="UP001175227"/>
    </source>
</evidence>
<evidence type="ECO:0000259" key="4">
    <source>
        <dbReference type="SMART" id="SM00736"/>
    </source>
</evidence>
<feature type="compositionally biased region" description="Low complexity" evidence="1">
    <location>
        <begin position="651"/>
        <end position="661"/>
    </location>
</feature>
<sequence>MARSLLSISTVSFLLLSLISALPALASGVFVSVDLASQLPLVARVGETYLWTISNSTFGGCSDALNLSTSSLPTWLSFDPDSTTFYGKPTADDGNSSSINITVIARGCGSSASSSFSLFLTSNPAPTLNTPVASQFRLPNLSLSSVFEINATSALATQNPALRIPPKWSFSIGFQGNTFTSSNRLYYALLQADGSPIPSWMRYNSQEFTLGGVTPLRESVPIPSAYNLVLHASDEEGTTALQQRFDVVLADHDVSLSRAVLPTINVTAGTPFSLALNSSLDFSGVLVDGEPFQPGYLADLLVDTSCCAWLSYDQKTRRLSGNSASDPQSGKPVLFVKLVTVFNETLKTNVSIALVPSYFSTDTIPPIVVGGNGHLQFDLKPYFSNTSESNAVDLSASYDPSEAGNVMFFDSHTGLLNGTIPSNFSKKPINVTFAAYSRTTHSTSHTSVSVTLAPSNHKSEDFDGSGHHGGLSGPAHARLVLGLSIAFGVIGGLLGLGILLAVFRRCARVEDTALGGQMGQQAWSEKDRKWYGVEEGKGYGYSEKPPAHTRSPLNYGNLGLHRVLERSHSDLPSNSTSAGPQSPGVMSKREFITRIRETVRTVSDKYARSRGAPQAINLNRPVIGKPILITPAPVSGSPPDPFSDLNSGPGSSFLTRTSSSSDDGSIPQRRTDCLTRPPPVVHFEDSRNVSRDSIASVVAHAAEAVVQTASRASIRSAFSTSSDHHEPLPSPVAVRPRLVPFTSATRVPVPSMSVTSPDSPESSFEGPQRVVSQKAVVEKQTRTPFSGVKKSGSGDELAIGIHYVHALGAEHPVNTAGSTLTVSTNVRSSFSSLESSHDGHQTGEIEAVKMVARAGERFKFRIALEATSPGSYGGSRSLQARLVSGQKLPKFLHVDLNLRRGSGAVAFYGVPSTADIGEFDAGVYDGDVCVGRLYLEVIGRG</sequence>
<name>A0AA39PQL1_9AGAR</name>
<feature type="region of interest" description="Disordered" evidence="1">
    <location>
        <begin position="749"/>
        <end position="771"/>
    </location>
</feature>
<evidence type="ECO:0000256" key="1">
    <source>
        <dbReference type="SAM" id="MobiDB-lite"/>
    </source>
</evidence>
<keyword evidence="2" id="KW-0472">Membrane</keyword>
<feature type="signal peptide" evidence="3">
    <location>
        <begin position="1"/>
        <end position="21"/>
    </location>
</feature>
<dbReference type="EMBL" id="JAUEPR010000002">
    <property type="protein sequence ID" value="KAK0488710.1"/>
    <property type="molecule type" value="Genomic_DNA"/>
</dbReference>
<feature type="region of interest" description="Disordered" evidence="1">
    <location>
        <begin position="631"/>
        <end position="684"/>
    </location>
</feature>
<dbReference type="Gene3D" id="2.60.40.10">
    <property type="entry name" value="Immunoglobulins"/>
    <property type="match status" value="2"/>
</dbReference>
<gene>
    <name evidence="5" type="ORF">IW261DRAFT_1639193</name>
</gene>
<reference evidence="5" key="1">
    <citation type="submission" date="2023-06" db="EMBL/GenBank/DDBJ databases">
        <authorList>
            <consortium name="Lawrence Berkeley National Laboratory"/>
            <person name="Ahrendt S."/>
            <person name="Sahu N."/>
            <person name="Indic B."/>
            <person name="Wong-Bajracharya J."/>
            <person name="Merenyi Z."/>
            <person name="Ke H.-M."/>
            <person name="Monk M."/>
            <person name="Kocsube S."/>
            <person name="Drula E."/>
            <person name="Lipzen A."/>
            <person name="Balint B."/>
            <person name="Henrissat B."/>
            <person name="Andreopoulos B."/>
            <person name="Martin F.M."/>
            <person name="Harder C.B."/>
            <person name="Rigling D."/>
            <person name="Ford K.L."/>
            <person name="Foster G.D."/>
            <person name="Pangilinan J."/>
            <person name="Papanicolaou A."/>
            <person name="Barry K."/>
            <person name="LaButti K."/>
            <person name="Viragh M."/>
            <person name="Koriabine M."/>
            <person name="Yan M."/>
            <person name="Riley R."/>
            <person name="Champramary S."/>
            <person name="Plett K.L."/>
            <person name="Tsai I.J."/>
            <person name="Slot J."/>
            <person name="Sipos G."/>
            <person name="Plett J."/>
            <person name="Nagy L.G."/>
            <person name="Grigoriev I.V."/>
        </authorList>
    </citation>
    <scope>NUCLEOTIDE SEQUENCE</scope>
    <source>
        <strain evidence="5">ICMP 16352</strain>
    </source>
</reference>